<feature type="transmembrane region" description="Helical" evidence="2">
    <location>
        <begin position="210"/>
        <end position="240"/>
    </location>
</feature>
<keyword evidence="4" id="KW-1185">Reference proteome</keyword>
<keyword evidence="2" id="KW-1133">Transmembrane helix</keyword>
<dbReference type="Proteomes" id="UP000294506">
    <property type="component" value="Unassembled WGS sequence"/>
</dbReference>
<gene>
    <name evidence="3" type="ORF">EV640_10970</name>
</gene>
<feature type="transmembrane region" description="Helical" evidence="2">
    <location>
        <begin position="316"/>
        <end position="336"/>
    </location>
</feature>
<feature type="region of interest" description="Disordered" evidence="1">
    <location>
        <begin position="1"/>
        <end position="55"/>
    </location>
</feature>
<evidence type="ECO:0000313" key="3">
    <source>
        <dbReference type="EMBL" id="TDS83783.1"/>
    </source>
</evidence>
<name>A0A4R7FY57_9MICC</name>
<evidence type="ECO:0000256" key="1">
    <source>
        <dbReference type="SAM" id="MobiDB-lite"/>
    </source>
</evidence>
<proteinExistence type="predicted"/>
<feature type="compositionally biased region" description="Low complexity" evidence="1">
    <location>
        <begin position="14"/>
        <end position="25"/>
    </location>
</feature>
<evidence type="ECO:0000256" key="2">
    <source>
        <dbReference type="SAM" id="Phobius"/>
    </source>
</evidence>
<keyword evidence="2" id="KW-0472">Membrane</keyword>
<accession>A0A4R7FY57</accession>
<comment type="caution">
    <text evidence="3">The sequence shown here is derived from an EMBL/GenBank/DDBJ whole genome shotgun (WGS) entry which is preliminary data.</text>
</comment>
<dbReference type="InterPro" id="IPR007163">
    <property type="entry name" value="VCA0040-like"/>
</dbReference>
<evidence type="ECO:0000313" key="4">
    <source>
        <dbReference type="Proteomes" id="UP000294506"/>
    </source>
</evidence>
<dbReference type="RefSeq" id="WP_235180908.1">
    <property type="nucleotide sequence ID" value="NZ_SOAN01000009.1"/>
</dbReference>
<protein>
    <submittedName>
        <fullName evidence="3">Putative membrane protein</fullName>
    </submittedName>
</protein>
<dbReference type="PANTHER" id="PTHR37308:SF1">
    <property type="entry name" value="POLYPRENYL-PHOSPHATE TRANSPORTER"/>
    <property type="match status" value="1"/>
</dbReference>
<dbReference type="AlphaFoldDB" id="A0A4R7FY57"/>
<reference evidence="3 4" key="1">
    <citation type="submission" date="2019-03" db="EMBL/GenBank/DDBJ databases">
        <title>Genomic Encyclopedia of Type Strains, Phase III (KMG-III): the genomes of soil and plant-associated and newly described type strains.</title>
        <authorList>
            <person name="Whitman W."/>
        </authorList>
    </citation>
    <scope>NUCLEOTIDE SEQUENCE [LARGE SCALE GENOMIC DNA]</scope>
    <source>
        <strain evidence="3 4">DSM 27373</strain>
    </source>
</reference>
<feature type="transmembrane region" description="Helical" evidence="2">
    <location>
        <begin position="154"/>
        <end position="173"/>
    </location>
</feature>
<dbReference type="PANTHER" id="PTHR37308">
    <property type="entry name" value="INTEGRAL MEMBRANE PROTEIN"/>
    <property type="match status" value="1"/>
</dbReference>
<dbReference type="Pfam" id="PF04018">
    <property type="entry name" value="VCA0040-like"/>
    <property type="match status" value="1"/>
</dbReference>
<feature type="transmembrane region" description="Helical" evidence="2">
    <location>
        <begin position="122"/>
        <end position="142"/>
    </location>
</feature>
<feature type="transmembrane region" description="Helical" evidence="2">
    <location>
        <begin position="282"/>
        <end position="300"/>
    </location>
</feature>
<keyword evidence="2" id="KW-0812">Transmembrane</keyword>
<feature type="transmembrane region" description="Helical" evidence="2">
    <location>
        <begin position="179"/>
        <end position="198"/>
    </location>
</feature>
<feature type="compositionally biased region" description="Polar residues" evidence="1">
    <location>
        <begin position="1"/>
        <end position="13"/>
    </location>
</feature>
<dbReference type="EMBL" id="SOAN01000009">
    <property type="protein sequence ID" value="TDS83783.1"/>
    <property type="molecule type" value="Genomic_DNA"/>
</dbReference>
<feature type="transmembrane region" description="Helical" evidence="2">
    <location>
        <begin position="252"/>
        <end position="270"/>
    </location>
</feature>
<sequence>MRSSDPLSPTFLTEESIIPAESSASQTSPRGDAAPSVAREDAAGPPPARRTSLPGNLIRGAMIGTVETVPGVSGGTVALVVGIYRQLIDSASHVVSAGRALITGPDRGAGFMRHLRLVEWKVVLPVMVGMIIAVFTLAGPMSEAVEAYPELTRATFFGMVLASIFVPLQMAWFDRSGPLKASHLLAGIAAAGLTFWLVSLPPTAVEPTWYVILPAAAIAVSALLLPGLSGSFLLLTFGLYEPTLRAAADRDLAYLGIFALGLALGVISIVKGLKWLLDHRHRITMVVLAGVMVGALRTLWPWQDEGRGLLGPGENLGLALGLGAAGFAVVLVLVLLDYRLSQRQAR</sequence>
<organism evidence="3 4">
    <name type="scientific">Nesterenkonia aurantiaca</name>
    <dbReference type="NCBI Taxonomy" id="1436010"/>
    <lineage>
        <taxon>Bacteria</taxon>
        <taxon>Bacillati</taxon>
        <taxon>Actinomycetota</taxon>
        <taxon>Actinomycetes</taxon>
        <taxon>Micrococcales</taxon>
        <taxon>Micrococcaceae</taxon>
        <taxon>Nesterenkonia</taxon>
    </lineage>
</organism>